<evidence type="ECO:0000313" key="2">
    <source>
        <dbReference type="EMBL" id="GGC44722.1"/>
    </source>
</evidence>
<protein>
    <recommendedName>
        <fullName evidence="1">DM13 domain-containing protein</fullName>
    </recommendedName>
</protein>
<sequence length="222" mass="24017">MNRLVLYSVVFISLFISCIGEDVVEAEVNLAKVEITTPIISLEIGTSIQLDFQYEDQLGMEVIPGQIEWQSSDASVLSITQEGLLSADKVGSATIKLTVDNMLMDSITIEANEMTKFSQMRSGVFVGKNSYSVEGSCELTDVGGKVELRFNDDFRTSSGPGLYVYLSNSSTGVAGGASLGELKANTGVQTYQAPENITLNTYQFVHIYCQPFGVLFGTATLN</sequence>
<accession>A0ABQ1MQU1</accession>
<dbReference type="InterPro" id="IPR019545">
    <property type="entry name" value="DM13_domain"/>
</dbReference>
<gene>
    <name evidence="2" type="ORF">GCM10011506_32880</name>
</gene>
<dbReference type="PROSITE" id="PS51549">
    <property type="entry name" value="DM13"/>
    <property type="match status" value="1"/>
</dbReference>
<dbReference type="Proteomes" id="UP000636010">
    <property type="component" value="Unassembled WGS sequence"/>
</dbReference>
<evidence type="ECO:0000259" key="1">
    <source>
        <dbReference type="PROSITE" id="PS51549"/>
    </source>
</evidence>
<comment type="caution">
    <text evidence="2">The sequence shown here is derived from an EMBL/GenBank/DDBJ whole genome shotgun (WGS) entry which is preliminary data.</text>
</comment>
<dbReference type="Pfam" id="PF02368">
    <property type="entry name" value="Big_2"/>
    <property type="match status" value="1"/>
</dbReference>
<dbReference type="InterPro" id="IPR003343">
    <property type="entry name" value="Big_2"/>
</dbReference>
<dbReference type="EMBL" id="BMEC01000011">
    <property type="protein sequence ID" value="GGC44722.1"/>
    <property type="molecule type" value="Genomic_DNA"/>
</dbReference>
<dbReference type="SUPFAM" id="SSF49373">
    <property type="entry name" value="Invasin/intimin cell-adhesion fragments"/>
    <property type="match status" value="1"/>
</dbReference>
<dbReference type="InterPro" id="IPR008964">
    <property type="entry name" value="Invasin/intimin_cell_adhesion"/>
</dbReference>
<keyword evidence="3" id="KW-1185">Reference proteome</keyword>
<proteinExistence type="predicted"/>
<reference evidence="3" key="1">
    <citation type="journal article" date="2019" name="Int. J. Syst. Evol. Microbiol.">
        <title>The Global Catalogue of Microorganisms (GCM) 10K type strain sequencing project: providing services to taxonomists for standard genome sequencing and annotation.</title>
        <authorList>
            <consortium name="The Broad Institute Genomics Platform"/>
            <consortium name="The Broad Institute Genome Sequencing Center for Infectious Disease"/>
            <person name="Wu L."/>
            <person name="Ma J."/>
        </authorList>
    </citation>
    <scope>NUCLEOTIDE SEQUENCE [LARGE SCALE GENOMIC DNA]</scope>
    <source>
        <strain evidence="3">CGMCC 1.10832</strain>
    </source>
</reference>
<dbReference type="Pfam" id="PF10517">
    <property type="entry name" value="DM13"/>
    <property type="match status" value="1"/>
</dbReference>
<organism evidence="2 3">
    <name type="scientific">Marivirga lumbricoides</name>
    <dbReference type="NCBI Taxonomy" id="1046115"/>
    <lineage>
        <taxon>Bacteria</taxon>
        <taxon>Pseudomonadati</taxon>
        <taxon>Bacteroidota</taxon>
        <taxon>Cytophagia</taxon>
        <taxon>Cytophagales</taxon>
        <taxon>Marivirgaceae</taxon>
        <taxon>Marivirga</taxon>
    </lineage>
</organism>
<dbReference type="PROSITE" id="PS51257">
    <property type="entry name" value="PROKAR_LIPOPROTEIN"/>
    <property type="match status" value="1"/>
</dbReference>
<evidence type="ECO:0000313" key="3">
    <source>
        <dbReference type="Proteomes" id="UP000636010"/>
    </source>
</evidence>
<name>A0ABQ1MQU1_9BACT</name>
<dbReference type="RefSeq" id="WP_188465545.1">
    <property type="nucleotide sequence ID" value="NZ_BAABHU010000011.1"/>
</dbReference>
<dbReference type="Gene3D" id="2.60.40.1080">
    <property type="match status" value="1"/>
</dbReference>
<feature type="domain" description="DM13" evidence="1">
    <location>
        <begin position="123"/>
        <end position="222"/>
    </location>
</feature>